<dbReference type="InterPro" id="IPR045351">
    <property type="entry name" value="DUF6531"/>
</dbReference>
<dbReference type="PANTHER" id="PTHR32305">
    <property type="match status" value="1"/>
</dbReference>
<feature type="domain" description="DUF6531" evidence="3">
    <location>
        <begin position="324"/>
        <end position="397"/>
    </location>
</feature>
<organism evidence="5 6">
    <name type="scientific">Trinickia fusca</name>
    <dbReference type="NCBI Taxonomy" id="2419777"/>
    <lineage>
        <taxon>Bacteria</taxon>
        <taxon>Pseudomonadati</taxon>
        <taxon>Pseudomonadota</taxon>
        <taxon>Betaproteobacteria</taxon>
        <taxon>Burkholderiales</taxon>
        <taxon>Burkholderiaceae</taxon>
        <taxon>Trinickia</taxon>
    </lineage>
</organism>
<dbReference type="PRINTS" id="PR00394">
    <property type="entry name" value="RHSPROTEIN"/>
</dbReference>
<feature type="compositionally biased region" description="Low complexity" evidence="2">
    <location>
        <begin position="9"/>
        <end position="20"/>
    </location>
</feature>
<keyword evidence="6" id="KW-1185">Reference proteome</keyword>
<feature type="region of interest" description="Disordered" evidence="2">
    <location>
        <begin position="1"/>
        <end position="27"/>
    </location>
</feature>
<gene>
    <name evidence="5" type="ORF">D7S89_03750</name>
</gene>
<dbReference type="Proteomes" id="UP000280434">
    <property type="component" value="Unassembled WGS sequence"/>
</dbReference>
<dbReference type="InterPro" id="IPR008727">
    <property type="entry name" value="PAAR_motif"/>
</dbReference>
<evidence type="ECO:0000259" key="3">
    <source>
        <dbReference type="Pfam" id="PF20148"/>
    </source>
</evidence>
<dbReference type="RefSeq" id="WP_121275676.1">
    <property type="nucleotide sequence ID" value="NZ_RBZV01000001.1"/>
</dbReference>
<dbReference type="Pfam" id="PF25023">
    <property type="entry name" value="TEN_YD-shell"/>
    <property type="match status" value="2"/>
</dbReference>
<dbReference type="InterPro" id="IPR006530">
    <property type="entry name" value="YD"/>
</dbReference>
<dbReference type="OrthoDB" id="5445630at2"/>
<keyword evidence="1" id="KW-0677">Repeat</keyword>
<accession>A0A494XPR1</accession>
<dbReference type="NCBIfam" id="TIGR03696">
    <property type="entry name" value="Rhs_assc_core"/>
    <property type="match status" value="1"/>
</dbReference>
<dbReference type="EMBL" id="RBZV01000001">
    <property type="protein sequence ID" value="RKP52625.1"/>
    <property type="molecule type" value="Genomic_DNA"/>
</dbReference>
<evidence type="ECO:0000313" key="6">
    <source>
        <dbReference type="Proteomes" id="UP000280434"/>
    </source>
</evidence>
<evidence type="ECO:0000256" key="1">
    <source>
        <dbReference type="ARBA" id="ARBA00022737"/>
    </source>
</evidence>
<dbReference type="InterPro" id="IPR022385">
    <property type="entry name" value="Rhs_assc_core"/>
</dbReference>
<sequence>MSDSESQPRRAASSPSSGKAPPQPIIEATGNTQADTFIHAVDETADPFQQAFASDGTPLHRISEAVNGVIGLPFAAAQLLNGGIAEIPLLDKVPGMPAAVIGAPHLGVPHAHDHPPSDGIPLPSIGATIGSGCLNVLIGGAPAARVLDIGLAPTCGGLTPLFEISTGSSNTFIGGQRAARMGMDITRHCNPMGNEGGEAEQTETKGPSALRRAWGAANVAAPIVGGALSSADEAADGDAESAALTAAQTAANAATMALSMLMGKDPGIEPSMGMLTAGNPTVLIGGFPMPDALALLHAGLGLRKKFKADEEEPHTCQHECDGEGEPVNPVTGQVENCFVDYKTDEIALFEWARYYSGAWRTRDGPLGVGFRHVFEHELQLQRTRAIYTAPRGRTFAFARRADGRCGGSCDGHWLEQREENLFVILNDEIGEIGFALENAHDTSMRCRYVERDGFRHALHWNEQGLLEGIAQSDRSGSVRRTLRFRYDGRAHLVEVWLTEPDGHRSRIAQYGYGTSGCLVMHRDALGATSSYDYDAQHRLVRLTDPNGYSFAYRYDREGRCVESAGRDGMWRVVFAYQPGRTIVTRADGGKWTYIYNAAGTITRIVDPYGGAQERVTGANGRVVQEIDSGGRTLQWLYDANGRHTGRMDRWGNTWPSIDDMPVLPNALEHPVPATPLGLQWGDADDAMSANTSMLPPAITAHAATIDARSTRQSMLEPSLQRNAAGHIVTRTDACGRSERYTRDAAGNVIRRRDSDGRDYVYGITSLDLIESLTDPLGQAVRYRYTCAQSIESVIDANGNESAYAYDLKNRAIGVTRHGTLRETYTYDEGDRLIEKRDGAGNWLLRYEVGDNGLHKTRKLANGEVHRYEYDTRGRFTKASTSRFDVSLSHDARGRRLIDKRDGLGIEHAYARERLASTRYFDRFVIGYERERSSNGGVFVHTPVGGVHRFERTADGKIGVRLGNGTHALWCFDALARCTGRLVWTDGAEDDCACVQYEYSATGELRRVIDRANGTTRYEYDAAHRLIGEVNNGWPVRRFDYDRAGNLLSTPMSGPIRYVEGNRLAATRAERFRFDHRNHLAERVANDGRRIDYRYDSLDLLVGVEWSDRADVWTADYDGLSRRVEKRLGTACTQFYWDGDRLAAQIERNGRLRLYVYANAEAFVPFMFIDYASLDAAPDSGEAYYVFVNQVGMPEYIEDDARRTAWRATDIDPYGLVQVAPGNVVDYALRWPGHYFDQETALHENRYRTYDPALGRYLQSDPKGQAGGINLYAYTANPLVWVDVLGRKCEHGNENSRECPECQGKEEIEALEQELKKLNLDKYNLDGGVEKPVKDQDSRYRTLLADIKRKRDQLFNLRNPDERHKNAAMAEDLANQRMKAIGGVPLGKTDEPYEPGKQGIDGIYKNTRNPPPDYIITEVKYGTADLAKGLADGTDQMDDQWVKNRLDAAVGKPQADEIRNAIDEDRVLDEGRVQKWLIHVDEDRRMTASLIGPDGNVIENSTIGYF</sequence>
<dbReference type="PANTHER" id="PTHR32305:SF15">
    <property type="entry name" value="PROTEIN RHSA-RELATED"/>
    <property type="match status" value="1"/>
</dbReference>
<evidence type="ECO:0000256" key="2">
    <source>
        <dbReference type="SAM" id="MobiDB-lite"/>
    </source>
</evidence>
<dbReference type="Pfam" id="PF20148">
    <property type="entry name" value="DUF6531"/>
    <property type="match status" value="1"/>
</dbReference>
<dbReference type="InterPro" id="IPR031325">
    <property type="entry name" value="RHS_repeat"/>
</dbReference>
<dbReference type="InterPro" id="IPR050708">
    <property type="entry name" value="T6SS_VgrG/RHS"/>
</dbReference>
<proteinExistence type="predicted"/>
<name>A0A494XPR1_9BURK</name>
<dbReference type="NCBIfam" id="TIGR01643">
    <property type="entry name" value="YD_repeat_2x"/>
    <property type="match status" value="5"/>
</dbReference>
<dbReference type="Pfam" id="PF05593">
    <property type="entry name" value="RHS_repeat"/>
    <property type="match status" value="2"/>
</dbReference>
<evidence type="ECO:0000313" key="5">
    <source>
        <dbReference type="EMBL" id="RKP52625.1"/>
    </source>
</evidence>
<dbReference type="CDD" id="cd20733">
    <property type="entry name" value="PoNe_PAAR-like"/>
    <property type="match status" value="1"/>
</dbReference>
<dbReference type="CDD" id="cd14740">
    <property type="entry name" value="PAAR_4"/>
    <property type="match status" value="1"/>
</dbReference>
<dbReference type="InterPro" id="IPR056823">
    <property type="entry name" value="TEN-like_YD-shell"/>
</dbReference>
<protein>
    <recommendedName>
        <fullName evidence="7">Type IV secretion protein Rhs</fullName>
    </recommendedName>
</protein>
<feature type="domain" description="Teneurin-like YD-shell" evidence="4">
    <location>
        <begin position="1008"/>
        <end position="1260"/>
    </location>
</feature>
<reference evidence="5 6" key="1">
    <citation type="submission" date="2018-10" db="EMBL/GenBank/DDBJ databases">
        <title>Paraburkholderia sp. 7MK8-2, isolated from soil.</title>
        <authorList>
            <person name="Gao Z.-H."/>
            <person name="Qiu L.-H."/>
        </authorList>
    </citation>
    <scope>NUCLEOTIDE SEQUENCE [LARGE SCALE GENOMIC DNA]</scope>
    <source>
        <strain evidence="5 6">7MK8-2</strain>
    </source>
</reference>
<feature type="domain" description="Teneurin-like YD-shell" evidence="4">
    <location>
        <begin position="778"/>
        <end position="909"/>
    </location>
</feature>
<evidence type="ECO:0000259" key="4">
    <source>
        <dbReference type="Pfam" id="PF25023"/>
    </source>
</evidence>
<comment type="caution">
    <text evidence="5">The sequence shown here is derived from an EMBL/GenBank/DDBJ whole genome shotgun (WGS) entry which is preliminary data.</text>
</comment>
<dbReference type="Gene3D" id="2.180.10.10">
    <property type="entry name" value="RHS repeat-associated core"/>
    <property type="match status" value="2"/>
</dbReference>
<evidence type="ECO:0008006" key="7">
    <source>
        <dbReference type="Google" id="ProtNLM"/>
    </source>
</evidence>
<dbReference type="Pfam" id="PF05488">
    <property type="entry name" value="PAAR_motif"/>
    <property type="match status" value="1"/>
</dbReference>